<reference evidence="2 3" key="1">
    <citation type="submission" date="2024-10" db="EMBL/GenBank/DDBJ databases">
        <title>Updated reference genomes for cyclostephanoid diatoms.</title>
        <authorList>
            <person name="Roberts W.R."/>
            <person name="Alverson A.J."/>
        </authorList>
    </citation>
    <scope>NUCLEOTIDE SEQUENCE [LARGE SCALE GENOMIC DNA]</scope>
    <source>
        <strain evidence="2 3">AJA276-08</strain>
    </source>
</reference>
<feature type="compositionally biased region" description="Basic and acidic residues" evidence="1">
    <location>
        <begin position="29"/>
        <end position="42"/>
    </location>
</feature>
<dbReference type="PANTHER" id="PTHR43812:SF2">
    <property type="entry name" value="FLAVIN REDUCTASE LIKE DOMAIN-CONTAINING PROTEIN"/>
    <property type="match status" value="1"/>
</dbReference>
<dbReference type="Proteomes" id="UP001530315">
    <property type="component" value="Unassembled WGS sequence"/>
</dbReference>
<keyword evidence="3" id="KW-1185">Reference proteome</keyword>
<dbReference type="InterPro" id="IPR012349">
    <property type="entry name" value="Split_barrel_FMN-bd"/>
</dbReference>
<evidence type="ECO:0000313" key="2">
    <source>
        <dbReference type="EMBL" id="KAL3776187.1"/>
    </source>
</evidence>
<dbReference type="AlphaFoldDB" id="A0ABD3NK79"/>
<name>A0ABD3NK79_9STRA</name>
<accession>A0ABD3NK79</accession>
<sequence>MIAFAACPRSDEFDDSDEEDADAAADDENDRRDGSRWKDAQRDAERTGYFCVNVVSRELAWAMNASAAPLGKGLSEFRLMEGGPSCTDDGVYNFEQTIPSPMHAPTVNAPFVPQSPSFIECRYVKTVKIPAIFENDSMYSLIIGQVDF</sequence>
<organism evidence="2 3">
    <name type="scientific">Stephanodiscus triporus</name>
    <dbReference type="NCBI Taxonomy" id="2934178"/>
    <lineage>
        <taxon>Eukaryota</taxon>
        <taxon>Sar</taxon>
        <taxon>Stramenopiles</taxon>
        <taxon>Ochrophyta</taxon>
        <taxon>Bacillariophyta</taxon>
        <taxon>Coscinodiscophyceae</taxon>
        <taxon>Thalassiosirophycidae</taxon>
        <taxon>Stephanodiscales</taxon>
        <taxon>Stephanodiscaceae</taxon>
        <taxon>Stephanodiscus</taxon>
    </lineage>
</organism>
<feature type="region of interest" description="Disordered" evidence="1">
    <location>
        <begin position="1"/>
        <end position="42"/>
    </location>
</feature>
<feature type="compositionally biased region" description="Acidic residues" evidence="1">
    <location>
        <begin position="12"/>
        <end position="28"/>
    </location>
</feature>
<proteinExistence type="predicted"/>
<evidence type="ECO:0000313" key="3">
    <source>
        <dbReference type="Proteomes" id="UP001530315"/>
    </source>
</evidence>
<dbReference type="Gene3D" id="2.30.110.10">
    <property type="entry name" value="Electron Transport, Fmn-binding Protein, Chain A"/>
    <property type="match status" value="1"/>
</dbReference>
<gene>
    <name evidence="2" type="ORF">ACHAW5_008550</name>
</gene>
<protein>
    <recommendedName>
        <fullName evidence="4">Flavin reductase like domain-containing protein</fullName>
    </recommendedName>
</protein>
<comment type="caution">
    <text evidence="2">The sequence shown here is derived from an EMBL/GenBank/DDBJ whole genome shotgun (WGS) entry which is preliminary data.</text>
</comment>
<dbReference type="EMBL" id="JALLAZ020001366">
    <property type="protein sequence ID" value="KAL3776187.1"/>
    <property type="molecule type" value="Genomic_DNA"/>
</dbReference>
<dbReference type="PANTHER" id="PTHR43812">
    <property type="entry name" value="BLR2425 PROTEIN"/>
    <property type="match status" value="1"/>
</dbReference>
<evidence type="ECO:0008006" key="4">
    <source>
        <dbReference type="Google" id="ProtNLM"/>
    </source>
</evidence>
<evidence type="ECO:0000256" key="1">
    <source>
        <dbReference type="SAM" id="MobiDB-lite"/>
    </source>
</evidence>
<dbReference type="SUPFAM" id="SSF50475">
    <property type="entry name" value="FMN-binding split barrel"/>
    <property type="match status" value="1"/>
</dbReference>